<feature type="compositionally biased region" description="Polar residues" evidence="2">
    <location>
        <begin position="237"/>
        <end position="251"/>
    </location>
</feature>
<dbReference type="GO" id="GO:0070034">
    <property type="term" value="F:telomerase RNA binding"/>
    <property type="evidence" value="ECO:0007669"/>
    <property type="project" value="TreeGrafter"/>
</dbReference>
<dbReference type="GO" id="GO:0000184">
    <property type="term" value="P:nuclear-transcribed mRNA catabolic process, nonsense-mediated decay"/>
    <property type="evidence" value="ECO:0007669"/>
    <property type="project" value="UniProtKB-KW"/>
</dbReference>
<accession>A0A7C8TR74</accession>
<feature type="compositionally biased region" description="Basic and acidic residues" evidence="2">
    <location>
        <begin position="890"/>
        <end position="899"/>
    </location>
</feature>
<dbReference type="SUPFAM" id="SSF88723">
    <property type="entry name" value="PIN domain-like"/>
    <property type="match status" value="1"/>
</dbReference>
<keyword evidence="1" id="KW-0866">Nonsense-mediated mRNA decay</keyword>
<feature type="region of interest" description="Disordered" evidence="2">
    <location>
        <begin position="1"/>
        <end position="21"/>
    </location>
</feature>
<evidence type="ECO:0000313" key="3">
    <source>
        <dbReference type="EMBL" id="TGJ67152.1"/>
    </source>
</evidence>
<comment type="caution">
    <text evidence="3">The sequence shown here is derived from an EMBL/GenBank/DDBJ whole genome shotgun (WGS) entry which is preliminary data.</text>
</comment>
<feature type="compositionally biased region" description="Low complexity" evidence="2">
    <location>
        <begin position="178"/>
        <end position="190"/>
    </location>
</feature>
<sequence>MGPEQNDAPLSPTAGPDINSRFQAGMRDSRAKIACQHCRWTGSNLPRHMAEEHGSPVIRQETADDSKPSNFTAAAAAAAPASFGPQAQTEDSMQIDETSAVSSTTPAAAPTARPPRRKPVASGGRRVDSVDPDFVRSPRRGGSQVAGGGRLYDPRSDSIKPSAQSSSRPTQAQRTQVPSPSSPRTAPRPSNQTSRNPIPPSTGPNALIIKKQPVDAPVPAITTTTAATTTRSPPPQGSTSLSSLPIVQNSSDADESEPQQPTELILQPETRPISQEQLVAEVKGIYAGLVMVEAKCIEVDSKQAAAATQGIKQVPPLNNDQWQALIALHRTLLHEHHDFFLASQHPSAAPSLRKLATKYAMPARMWRHGIHSFLELLRHRLPESFEHMLAFIYLAYSMMALLYETVPAFADTWVECLGDLGRYRMAIEEGDPRDREVWMHVSRFWYSKGTDRQPHVGRLYHHLAILARPNILQQLFFYCKALAVAQPFSAARESILTLFDPTALKEQDVEGNQSADAVFVLLHSICFTVVNQDAFAEKKDEYLELLDKKITVSKLKFKVPGVYIAICGIASLFQYNLKDGRMKLATTAKENQKATADAEAAYKNTIQNNPEKENLLPPGPVIDGYNPKDALLTQPPDLDPSVSFDISLTHAQELAFDILSLFFDRGNDAAVQPHIHVWLVFLDYLKHYPEGMALVVKTFPWEKLAEYGTALLKKNKNNESILEKIQASGTFPVAQKGIRPLPEEYMMRGLESARRYFPYGYFSKMVDDDERLIELPSMGAVREEKMLWLMVRFANYGPWIQFDPVRCSFSVSNELKALLHNYTAQPTDTYEPSSIMEEDDSDVEMDMSSATMADDEEESFDEIENPELTQLLAQRRELRKQLNDPIPTVEQEKKAKKSDTFSSESFKPDVTTVVVDTNSLVKYLDIFKKMLEGNQWSIVLPYSVVTELQGLQRNEGKISETSQQALTLINQALVEKRKLRVVTAKQSAITNVSSQFKELIDDYSEEGRKNLDDIIIETAKAQGEISAKRFNLNDANNELRPVVLITDDAVMRVKAITRGVASVGTKQWVKYISPPDADTQRRIANTYLSLVMKHPRLDKDRVYKAAQEARGDESGATSLLRRDMSMKKRRARAQMERYRQHGVPG</sequence>
<comment type="function">
    <text evidence="1">Plays a role in nonsense-mediated mRNA decay.</text>
</comment>
<feature type="region of interest" description="Disordered" evidence="2">
    <location>
        <begin position="43"/>
        <end position="262"/>
    </location>
</feature>
<feature type="compositionally biased region" description="Low complexity" evidence="2">
    <location>
        <begin position="98"/>
        <end position="111"/>
    </location>
</feature>
<feature type="compositionally biased region" description="Basic and acidic residues" evidence="2">
    <location>
        <begin position="125"/>
        <end position="136"/>
    </location>
</feature>
<dbReference type="SMART" id="SM00670">
    <property type="entry name" value="PINc"/>
    <property type="match status" value="1"/>
</dbReference>
<feature type="region of interest" description="Disordered" evidence="2">
    <location>
        <begin position="885"/>
        <end position="904"/>
    </location>
</feature>
<dbReference type="Pfam" id="PF13638">
    <property type="entry name" value="PIN_4"/>
    <property type="match status" value="1"/>
</dbReference>
<evidence type="ECO:0000256" key="1">
    <source>
        <dbReference type="RuleBase" id="RU369098"/>
    </source>
</evidence>
<dbReference type="OrthoDB" id="2017974at2759"/>
<dbReference type="GO" id="GO:0042162">
    <property type="term" value="F:telomeric DNA binding"/>
    <property type="evidence" value="ECO:0007669"/>
    <property type="project" value="TreeGrafter"/>
</dbReference>
<dbReference type="GO" id="GO:0005697">
    <property type="term" value="C:telomerase holoenzyme complex"/>
    <property type="evidence" value="ECO:0007669"/>
    <property type="project" value="TreeGrafter"/>
</dbReference>
<reference evidence="3 4" key="1">
    <citation type="submission" date="2019-03" db="EMBL/GenBank/DDBJ databases">
        <title>Nematode-trapping fungi genome.</title>
        <authorList>
            <person name="Vidal-Diez De Ulzurrun G."/>
        </authorList>
    </citation>
    <scope>NUCLEOTIDE SEQUENCE [LARGE SCALE GENOMIC DNA]</scope>
    <source>
        <strain evidence="3 4">TWF154</strain>
    </source>
</reference>
<protein>
    <submittedName>
        <fullName evidence="3">Uncharacterized protein</fullName>
    </submittedName>
</protein>
<dbReference type="Proteomes" id="UP000297595">
    <property type="component" value="Unassembled WGS sequence"/>
</dbReference>
<feature type="compositionally biased region" description="Polar residues" evidence="2">
    <location>
        <begin position="85"/>
        <end position="97"/>
    </location>
</feature>
<dbReference type="SUPFAM" id="SSF48452">
    <property type="entry name" value="TPR-like"/>
    <property type="match status" value="1"/>
</dbReference>
<feature type="compositionally biased region" description="Polar residues" evidence="2">
    <location>
        <begin position="159"/>
        <end position="177"/>
    </location>
</feature>
<organism evidence="3 4">
    <name type="scientific">Orbilia oligospora</name>
    <name type="common">Nematode-trapping fungus</name>
    <name type="synonym">Arthrobotrys oligospora</name>
    <dbReference type="NCBI Taxonomy" id="2813651"/>
    <lineage>
        <taxon>Eukaryota</taxon>
        <taxon>Fungi</taxon>
        <taxon>Dikarya</taxon>
        <taxon>Ascomycota</taxon>
        <taxon>Pezizomycotina</taxon>
        <taxon>Orbiliomycetes</taxon>
        <taxon>Orbiliales</taxon>
        <taxon>Orbiliaceae</taxon>
        <taxon>Orbilia</taxon>
    </lineage>
</organism>
<evidence type="ECO:0000313" key="4">
    <source>
        <dbReference type="Proteomes" id="UP000297595"/>
    </source>
</evidence>
<feature type="region of interest" description="Disordered" evidence="2">
    <location>
        <begin position="1107"/>
        <end position="1145"/>
    </location>
</feature>
<dbReference type="FunFam" id="1.25.40.10:FF:000202">
    <property type="entry name" value="Unplaced genomic scaffold supercont1.7, whole genome shotgun sequence"/>
    <property type="match status" value="1"/>
</dbReference>
<dbReference type="PANTHER" id="PTHR15696:SF0">
    <property type="entry name" value="TELOMERASE-BINDING PROTEIN EST1A"/>
    <property type="match status" value="1"/>
</dbReference>
<dbReference type="PANTHER" id="PTHR15696">
    <property type="entry name" value="SMG-7 SUPPRESSOR WITH MORPHOLOGICAL EFFECT ON GENITALIA PROTEIN 7"/>
    <property type="match status" value="1"/>
</dbReference>
<evidence type="ECO:0000256" key="2">
    <source>
        <dbReference type="SAM" id="MobiDB-lite"/>
    </source>
</evidence>
<dbReference type="InterPro" id="IPR002716">
    <property type="entry name" value="PIN_dom"/>
</dbReference>
<dbReference type="InterPro" id="IPR029060">
    <property type="entry name" value="PIN-like_dom_sf"/>
</dbReference>
<dbReference type="Gene3D" id="3.40.50.1010">
    <property type="entry name" value="5'-nuclease"/>
    <property type="match status" value="1"/>
</dbReference>
<feature type="compositionally biased region" description="Low complexity" evidence="2">
    <location>
        <begin position="217"/>
        <end position="231"/>
    </location>
</feature>
<gene>
    <name evidence="3" type="ORF">EYR41_008727</name>
</gene>
<dbReference type="CDD" id="cd09880">
    <property type="entry name" value="PIN_Smg5-6-like"/>
    <property type="match status" value="1"/>
</dbReference>
<dbReference type="Gene3D" id="1.25.40.10">
    <property type="entry name" value="Tetratricopeptide repeat domain"/>
    <property type="match status" value="1"/>
</dbReference>
<name>A0A7C8TR74_ORBOL</name>
<dbReference type="InterPro" id="IPR011990">
    <property type="entry name" value="TPR-like_helical_dom_sf"/>
</dbReference>
<proteinExistence type="predicted"/>
<dbReference type="InterPro" id="IPR018834">
    <property type="entry name" value="DNA/RNA-bd_Est1-type"/>
</dbReference>
<dbReference type="Pfam" id="PF10373">
    <property type="entry name" value="EST1_DNA_bind"/>
    <property type="match status" value="1"/>
</dbReference>
<dbReference type="InterPro" id="IPR045153">
    <property type="entry name" value="Est1/Ebs1-like"/>
</dbReference>
<dbReference type="GO" id="GO:0004540">
    <property type="term" value="F:RNA nuclease activity"/>
    <property type="evidence" value="ECO:0007669"/>
    <property type="project" value="UniProtKB-ARBA"/>
</dbReference>
<dbReference type="EMBL" id="SOZJ01000005">
    <property type="protein sequence ID" value="TGJ67152.1"/>
    <property type="molecule type" value="Genomic_DNA"/>
</dbReference>
<dbReference type="AlphaFoldDB" id="A0A7C8TR74"/>